<keyword evidence="1" id="KW-0812">Transmembrane</keyword>
<dbReference type="PANTHER" id="PTHR21180">
    <property type="entry name" value="ENDONUCLEASE/EXONUCLEASE/PHOSPHATASE FAMILY DOMAIN-CONTAINING PROTEIN 1"/>
    <property type="match status" value="1"/>
</dbReference>
<evidence type="ECO:0000313" key="3">
    <source>
        <dbReference type="EMBL" id="KKQ36635.1"/>
    </source>
</evidence>
<protein>
    <recommendedName>
        <fullName evidence="2">Soluble ligand binding domain-containing protein</fullName>
    </recommendedName>
</protein>
<keyword evidence="1" id="KW-0472">Membrane</keyword>
<dbReference type="Gene3D" id="1.10.150.320">
    <property type="entry name" value="Photosystem II 12 kDa extrinsic protein"/>
    <property type="match status" value="1"/>
</dbReference>
<dbReference type="AlphaFoldDB" id="A0A0G0HDN2"/>
<reference evidence="3 4" key="1">
    <citation type="journal article" date="2015" name="Nature">
        <title>rRNA introns, odd ribosomes, and small enigmatic genomes across a large radiation of phyla.</title>
        <authorList>
            <person name="Brown C.T."/>
            <person name="Hug L.A."/>
            <person name="Thomas B.C."/>
            <person name="Sharon I."/>
            <person name="Castelle C.J."/>
            <person name="Singh A."/>
            <person name="Wilkins M.J."/>
            <person name="Williams K.H."/>
            <person name="Banfield J.F."/>
        </authorList>
    </citation>
    <scope>NUCLEOTIDE SEQUENCE [LARGE SCALE GENOMIC DNA]</scope>
</reference>
<dbReference type="PANTHER" id="PTHR21180:SF32">
    <property type="entry name" value="ENDONUCLEASE_EXONUCLEASE_PHOSPHATASE FAMILY DOMAIN-CONTAINING PROTEIN 1"/>
    <property type="match status" value="1"/>
</dbReference>
<gene>
    <name evidence="3" type="ORF">US54_C0061G0009</name>
</gene>
<feature type="transmembrane region" description="Helical" evidence="1">
    <location>
        <begin position="20"/>
        <end position="36"/>
    </location>
</feature>
<evidence type="ECO:0000256" key="1">
    <source>
        <dbReference type="SAM" id="Phobius"/>
    </source>
</evidence>
<accession>A0A0G0HDN2</accession>
<dbReference type="GO" id="GO:0015627">
    <property type="term" value="C:type II protein secretion system complex"/>
    <property type="evidence" value="ECO:0007669"/>
    <property type="project" value="TreeGrafter"/>
</dbReference>
<dbReference type="Proteomes" id="UP000034471">
    <property type="component" value="Unassembled WGS sequence"/>
</dbReference>
<dbReference type="GO" id="GO:0015628">
    <property type="term" value="P:protein secretion by the type II secretion system"/>
    <property type="evidence" value="ECO:0007669"/>
    <property type="project" value="TreeGrafter"/>
</dbReference>
<dbReference type="SUPFAM" id="SSF81585">
    <property type="entry name" value="PsbU/PolX domain-like"/>
    <property type="match status" value="1"/>
</dbReference>
<dbReference type="Gene3D" id="3.10.560.10">
    <property type="entry name" value="Outer membrane lipoprotein wza domain like"/>
    <property type="match status" value="1"/>
</dbReference>
<dbReference type="InterPro" id="IPR019554">
    <property type="entry name" value="Soluble_ligand-bd"/>
</dbReference>
<name>A0A0G0HDN2_9BACT</name>
<feature type="domain" description="Soluble ligand binding" evidence="2">
    <location>
        <begin position="75"/>
        <end position="111"/>
    </location>
</feature>
<dbReference type="EMBL" id="LBTJ01000061">
    <property type="protein sequence ID" value="KKQ36635.1"/>
    <property type="molecule type" value="Genomic_DNA"/>
</dbReference>
<comment type="caution">
    <text evidence="3">The sequence shown here is derived from an EMBL/GenBank/DDBJ whole genome shotgun (WGS) entry which is preliminary data.</text>
</comment>
<dbReference type="Pfam" id="PF10531">
    <property type="entry name" value="SLBB"/>
    <property type="match status" value="1"/>
</dbReference>
<evidence type="ECO:0000313" key="4">
    <source>
        <dbReference type="Proteomes" id="UP000034471"/>
    </source>
</evidence>
<evidence type="ECO:0000259" key="2">
    <source>
        <dbReference type="Pfam" id="PF10531"/>
    </source>
</evidence>
<dbReference type="Pfam" id="PF12836">
    <property type="entry name" value="HHH_3"/>
    <property type="match status" value="1"/>
</dbReference>
<keyword evidence="1" id="KW-1133">Transmembrane helix</keyword>
<organism evidence="3 4">
    <name type="scientific">Candidatus Roizmanbacteria bacterium GW2011_GWA2_37_7</name>
    <dbReference type="NCBI Taxonomy" id="1618481"/>
    <lineage>
        <taxon>Bacteria</taxon>
        <taxon>Candidatus Roizmaniibacteriota</taxon>
    </lineage>
</organism>
<dbReference type="STRING" id="1618481.US54_C0061G0009"/>
<proteinExistence type="predicted"/>
<sequence length="237" mass="26407">MLTIDIVYRFIKLHPIETTLISLASIITIISFILQFKSTSIQPTVLSAQTSQNDTVSINNSQPTTENQSPTTLSVEVSGAVVEQDVYEVSPGTRLKDMIDLAGGLSDEADKRYVARNYNLAKYVGDQEKIYIPYIWDIVNGTFVEQKRILEYLQPLYLQSSQNNQSSLASTKPQTETVLTLSINTASLEELDTLPGIGPVTGQKIIENRPYISVDELLSKKVVNQSTYDKIKNNIDL</sequence>
<dbReference type="InterPro" id="IPR051675">
    <property type="entry name" value="Endo/Exo/Phosphatase_dom_1"/>
</dbReference>